<dbReference type="NCBIfam" id="TIGR00996">
    <property type="entry name" value="Mtu_fam_mce"/>
    <property type="match status" value="1"/>
</dbReference>
<dbReference type="Pfam" id="PF02470">
    <property type="entry name" value="MlaD"/>
    <property type="match status" value="1"/>
</dbReference>
<evidence type="ECO:0000313" key="5">
    <source>
        <dbReference type="Proteomes" id="UP000185696"/>
    </source>
</evidence>
<gene>
    <name evidence="4" type="ORF">BLA60_31360</name>
</gene>
<dbReference type="InterPro" id="IPR003399">
    <property type="entry name" value="Mce/MlaD"/>
</dbReference>
<dbReference type="EMBL" id="MSIF01000021">
    <property type="protein sequence ID" value="OLF06470.1"/>
    <property type="molecule type" value="Genomic_DNA"/>
</dbReference>
<name>A0A7Z1AV82_9PSEU</name>
<dbReference type="InterPro" id="IPR052336">
    <property type="entry name" value="MlaD_Phospholipid_Transporter"/>
</dbReference>
<proteinExistence type="predicted"/>
<dbReference type="InterPro" id="IPR005693">
    <property type="entry name" value="Mce"/>
</dbReference>
<dbReference type="Proteomes" id="UP000185696">
    <property type="component" value="Unassembled WGS sequence"/>
</dbReference>
<evidence type="ECO:0000256" key="1">
    <source>
        <dbReference type="SAM" id="MobiDB-lite"/>
    </source>
</evidence>
<dbReference type="RefSeq" id="WP_075136650.1">
    <property type="nucleotide sequence ID" value="NZ_MSIF01000021.1"/>
</dbReference>
<feature type="domain" description="Mammalian cell entry C-terminal" evidence="3">
    <location>
        <begin position="121"/>
        <end position="291"/>
    </location>
</feature>
<accession>A0A7Z1AV82</accession>
<evidence type="ECO:0000259" key="2">
    <source>
        <dbReference type="Pfam" id="PF02470"/>
    </source>
</evidence>
<protein>
    <submittedName>
        <fullName evidence="4">ABC transporter substrate-binding protein</fullName>
    </submittedName>
</protein>
<reference evidence="4 5" key="1">
    <citation type="submission" date="2016-12" db="EMBL/GenBank/DDBJ databases">
        <title>The draft genome sequence of Actinophytocola xinjiangensis.</title>
        <authorList>
            <person name="Wang W."/>
            <person name="Yuan L."/>
        </authorList>
    </citation>
    <scope>NUCLEOTIDE SEQUENCE [LARGE SCALE GENOMIC DNA]</scope>
    <source>
        <strain evidence="4 5">CGMCC 4.4663</strain>
    </source>
</reference>
<dbReference type="InterPro" id="IPR024516">
    <property type="entry name" value="Mce_C"/>
</dbReference>
<dbReference type="Pfam" id="PF11887">
    <property type="entry name" value="Mce4_CUP1"/>
    <property type="match status" value="1"/>
</dbReference>
<organism evidence="4 5">
    <name type="scientific">Actinophytocola xinjiangensis</name>
    <dbReference type="NCBI Taxonomy" id="485602"/>
    <lineage>
        <taxon>Bacteria</taxon>
        <taxon>Bacillati</taxon>
        <taxon>Actinomycetota</taxon>
        <taxon>Actinomycetes</taxon>
        <taxon>Pseudonocardiales</taxon>
        <taxon>Pseudonocardiaceae</taxon>
    </lineage>
</organism>
<dbReference type="PANTHER" id="PTHR33371">
    <property type="entry name" value="INTERMEMBRANE PHOSPHOLIPID TRANSPORT SYSTEM BINDING PROTEIN MLAD-RELATED"/>
    <property type="match status" value="1"/>
</dbReference>
<dbReference type="GO" id="GO:0005576">
    <property type="term" value="C:extracellular region"/>
    <property type="evidence" value="ECO:0007669"/>
    <property type="project" value="TreeGrafter"/>
</dbReference>
<evidence type="ECO:0000313" key="4">
    <source>
        <dbReference type="EMBL" id="OLF06470.1"/>
    </source>
</evidence>
<keyword evidence="5" id="KW-1185">Reference proteome</keyword>
<dbReference type="AlphaFoldDB" id="A0A7Z1AV82"/>
<dbReference type="OrthoDB" id="4741753at2"/>
<feature type="domain" description="Mce/MlaD" evidence="2">
    <location>
        <begin position="38"/>
        <end position="113"/>
    </location>
</feature>
<feature type="region of interest" description="Disordered" evidence="1">
    <location>
        <begin position="350"/>
        <end position="383"/>
    </location>
</feature>
<sequence length="411" mass="43262">MLSRPTRIRLLVFVLIAVVGVVYVGGTYAGLDRLFGQRGYRVTVNLADSGGVFPNAEVTYRGVAVGRVAALRLSPDGVDAVLDLEDSPPIPADARAFVANRSAVGEQYVDLVPDRPGAPYLTDGSVIPRSRTHLPPAPETLLANLDSLVASVPRESLRVTVDELDKAFRDTGPALRRLLTNATTLTEAAVEHLPRTLSLLAGGRTVLETQAAQSDLITAYAHDLRLFAAQLRESDPALRQVITTAPGAAVQLNTFLRDSGQALSEVTANLLTTTRVASTRTSALEHLLVAFPMITATAPGANPDGTGHLGLVLTFNDPFSCTRGYEGTRQRPGDDVRDVAPNSLAYCAEPPGSPIGVRGSQNAPFGGRPVEVPPPATTPRTRPEVAAFPGTLTASGLVPRPLADLLGLSPG</sequence>
<dbReference type="PANTHER" id="PTHR33371:SF16">
    <property type="entry name" value="MCE-FAMILY PROTEIN MCE3F"/>
    <property type="match status" value="1"/>
</dbReference>
<evidence type="ECO:0000259" key="3">
    <source>
        <dbReference type="Pfam" id="PF11887"/>
    </source>
</evidence>
<comment type="caution">
    <text evidence="4">The sequence shown here is derived from an EMBL/GenBank/DDBJ whole genome shotgun (WGS) entry which is preliminary data.</text>
</comment>